<accession>A0A6I6E2M1</accession>
<dbReference type="CDD" id="cd00130">
    <property type="entry name" value="PAS"/>
    <property type="match status" value="1"/>
</dbReference>
<dbReference type="GO" id="GO:0006355">
    <property type="term" value="P:regulation of DNA-templated transcription"/>
    <property type="evidence" value="ECO:0007669"/>
    <property type="project" value="InterPro"/>
</dbReference>
<dbReference type="Pfam" id="PF00989">
    <property type="entry name" value="PAS"/>
    <property type="match status" value="1"/>
</dbReference>
<dbReference type="RefSeq" id="WP_153975389.1">
    <property type="nucleotide sequence ID" value="NZ_CP039268.1"/>
</dbReference>
<name>A0A6I6E2M1_THETI</name>
<evidence type="ECO:0000256" key="7">
    <source>
        <dbReference type="ARBA" id="ARBA00022840"/>
    </source>
</evidence>
<dbReference type="Gene3D" id="3.30.450.20">
    <property type="entry name" value="PAS domain"/>
    <property type="match status" value="1"/>
</dbReference>
<dbReference type="SUPFAM" id="SSF55874">
    <property type="entry name" value="ATPase domain of HSP90 chaperone/DNA topoisomerase II/histidine kinase"/>
    <property type="match status" value="1"/>
</dbReference>
<keyword evidence="8" id="KW-0902">Two-component regulatory system</keyword>
<organism evidence="12 13">
    <name type="scientific">Thermochromatium tepidum ATCC 43061</name>
    <dbReference type="NCBI Taxonomy" id="316276"/>
    <lineage>
        <taxon>Bacteria</taxon>
        <taxon>Pseudomonadati</taxon>
        <taxon>Pseudomonadota</taxon>
        <taxon>Gammaproteobacteria</taxon>
        <taxon>Chromatiales</taxon>
        <taxon>Chromatiaceae</taxon>
        <taxon>Thermochromatium</taxon>
    </lineage>
</organism>
<dbReference type="InterPro" id="IPR000700">
    <property type="entry name" value="PAS-assoc_C"/>
</dbReference>
<dbReference type="InterPro" id="IPR004358">
    <property type="entry name" value="Sig_transdc_His_kin-like_C"/>
</dbReference>
<evidence type="ECO:0000313" key="12">
    <source>
        <dbReference type="EMBL" id="QGU33195.1"/>
    </source>
</evidence>
<evidence type="ECO:0000256" key="6">
    <source>
        <dbReference type="ARBA" id="ARBA00022777"/>
    </source>
</evidence>
<gene>
    <name evidence="12" type="primary">nifL</name>
    <name evidence="12" type="ORF">E6P07_09540</name>
</gene>
<keyword evidence="4" id="KW-0808">Transferase</keyword>
<dbReference type="NCBIfam" id="TIGR00229">
    <property type="entry name" value="sensory_box"/>
    <property type="match status" value="1"/>
</dbReference>
<feature type="domain" description="PAS" evidence="10">
    <location>
        <begin position="12"/>
        <end position="58"/>
    </location>
</feature>
<feature type="domain" description="Histidine kinase" evidence="9">
    <location>
        <begin position="292"/>
        <end position="503"/>
    </location>
</feature>
<dbReference type="InterPro" id="IPR014285">
    <property type="entry name" value="N_fixation_neg-reg_NifL"/>
</dbReference>
<dbReference type="NCBIfam" id="TIGR02938">
    <property type="entry name" value="nifL_nitrog"/>
    <property type="match status" value="1"/>
</dbReference>
<evidence type="ECO:0000313" key="13">
    <source>
        <dbReference type="Proteomes" id="UP000426424"/>
    </source>
</evidence>
<dbReference type="InterPro" id="IPR005467">
    <property type="entry name" value="His_kinase_dom"/>
</dbReference>
<dbReference type="PROSITE" id="PS50113">
    <property type="entry name" value="PAC"/>
    <property type="match status" value="1"/>
</dbReference>
<dbReference type="KEGG" id="ttp:E6P07_09540"/>
<dbReference type="GO" id="GO:0009399">
    <property type="term" value="P:nitrogen fixation"/>
    <property type="evidence" value="ECO:0007669"/>
    <property type="project" value="InterPro"/>
</dbReference>
<keyword evidence="7" id="KW-0067">ATP-binding</keyword>
<evidence type="ECO:0000256" key="5">
    <source>
        <dbReference type="ARBA" id="ARBA00022741"/>
    </source>
</evidence>
<dbReference type="Pfam" id="PF02518">
    <property type="entry name" value="HATPase_c"/>
    <property type="match status" value="1"/>
</dbReference>
<reference evidence="12 13" key="1">
    <citation type="submission" date="2019-12" db="EMBL/GenBank/DDBJ databases">
        <title>The complete genome of the thermophilic, anoxygenic phototrophic gammaproteobacterium Thermochromatium tepidum.</title>
        <authorList>
            <person name="Sattley W.M."/>
            <person name="Swingley W.D."/>
            <person name="Burchell B.M."/>
            <person name="Gurbani S.A."/>
            <person name="Kujawa C.M."/>
            <person name="Nuccio D.A."/>
            <person name="Schladweiler J."/>
            <person name="Shaffer K.N."/>
            <person name="Stokes L.M."/>
            <person name="Touchman J.W."/>
            <person name="Blankenship R.E."/>
            <person name="Madigan M.T."/>
        </authorList>
    </citation>
    <scope>NUCLEOTIDE SEQUENCE [LARGE SCALE GENOMIC DNA]</scope>
    <source>
        <strain evidence="12 13">ATCC 43061</strain>
    </source>
</reference>
<dbReference type="InterPro" id="IPR013767">
    <property type="entry name" value="PAS_fold"/>
</dbReference>
<evidence type="ECO:0000256" key="2">
    <source>
        <dbReference type="ARBA" id="ARBA00012438"/>
    </source>
</evidence>
<dbReference type="GO" id="GO:0005524">
    <property type="term" value="F:ATP binding"/>
    <property type="evidence" value="ECO:0007669"/>
    <property type="project" value="UniProtKB-KW"/>
</dbReference>
<sequence length="508" mass="55693">MKTADQTLPLIYESAFREAVAQADIAVSITDRQANILYVNPAFERVTGYSAVEALGRNPSILSAKTTPRALYAELWQRIGSGQSWKGRLVNRRKDGSEYLAELLIIPVSNTLGQIQNYLGIHRDVTELHRLECRVNNQKALIESVIDSAPLAIALLDGEDCVVLDNLEYQRLTAELGMTEPARLILDAVRIDLGYRLGPARDGALAFSDLEIRIDPLGGRAPRWLSCTGTWVKRLDEEADAFFGPKGNLYLLLIIKEITRQKAQHEQARLAALQALMAEENRIEALREGFLAALYQMEGPLNMLASVVTMQTRRDQHDPMTAALTSVLAAGRQALETLRQAIPDPLPEALTPVNVNALLREVLDLSTGRLLAAGVTVNWQPQAVLARVRGYPNRLRALFKALIDNAIESMNTKGWQTRELTLTTLQLVGPPNSIEVCIGDTGPGIAPDLRLKVFEPFFTTKPRHAGTGLAIAQQIVTDHGGTLAIDPGATGGCRVRVILPEQAEGETE</sequence>
<keyword evidence="3" id="KW-0597">Phosphoprotein</keyword>
<dbReference type="GO" id="GO:0004673">
    <property type="term" value="F:protein histidine kinase activity"/>
    <property type="evidence" value="ECO:0007669"/>
    <property type="project" value="UniProtKB-EC"/>
</dbReference>
<dbReference type="SMART" id="SM00086">
    <property type="entry name" value="PAC"/>
    <property type="match status" value="1"/>
</dbReference>
<dbReference type="InterPro" id="IPR035965">
    <property type="entry name" value="PAS-like_dom_sf"/>
</dbReference>
<dbReference type="InterPro" id="IPR036890">
    <property type="entry name" value="HATPase_C_sf"/>
</dbReference>
<dbReference type="PANTHER" id="PTHR43065">
    <property type="entry name" value="SENSOR HISTIDINE KINASE"/>
    <property type="match status" value="1"/>
</dbReference>
<dbReference type="Gene3D" id="3.30.565.10">
    <property type="entry name" value="Histidine kinase-like ATPase, C-terminal domain"/>
    <property type="match status" value="1"/>
</dbReference>
<dbReference type="PROSITE" id="PS50112">
    <property type="entry name" value="PAS"/>
    <property type="match status" value="1"/>
</dbReference>
<dbReference type="InterPro" id="IPR001610">
    <property type="entry name" value="PAC"/>
</dbReference>
<evidence type="ECO:0000256" key="8">
    <source>
        <dbReference type="ARBA" id="ARBA00023012"/>
    </source>
</evidence>
<dbReference type="InterPro" id="IPR000014">
    <property type="entry name" value="PAS"/>
</dbReference>
<comment type="catalytic activity">
    <reaction evidence="1">
        <text>ATP + protein L-histidine = ADP + protein N-phospho-L-histidine.</text>
        <dbReference type="EC" id="2.7.13.3"/>
    </reaction>
</comment>
<keyword evidence="5" id="KW-0547">Nucleotide-binding</keyword>
<evidence type="ECO:0000256" key="4">
    <source>
        <dbReference type="ARBA" id="ARBA00022679"/>
    </source>
</evidence>
<dbReference type="EMBL" id="CP039268">
    <property type="protein sequence ID" value="QGU33195.1"/>
    <property type="molecule type" value="Genomic_DNA"/>
</dbReference>
<dbReference type="OrthoDB" id="7991996at2"/>
<evidence type="ECO:0000256" key="1">
    <source>
        <dbReference type="ARBA" id="ARBA00000085"/>
    </source>
</evidence>
<dbReference type="SMART" id="SM00387">
    <property type="entry name" value="HATPase_c"/>
    <property type="match status" value="1"/>
</dbReference>
<keyword evidence="6" id="KW-0418">Kinase</keyword>
<feature type="domain" description="PAC" evidence="11">
    <location>
        <begin position="83"/>
        <end position="137"/>
    </location>
</feature>
<dbReference type="PANTHER" id="PTHR43065:SF10">
    <property type="entry name" value="PEROXIDE STRESS-ACTIVATED HISTIDINE KINASE MAK3"/>
    <property type="match status" value="1"/>
</dbReference>
<protein>
    <recommendedName>
        <fullName evidence="2">histidine kinase</fullName>
        <ecNumber evidence="2">2.7.13.3</ecNumber>
    </recommendedName>
</protein>
<dbReference type="SUPFAM" id="SSF55785">
    <property type="entry name" value="PYP-like sensor domain (PAS domain)"/>
    <property type="match status" value="1"/>
</dbReference>
<dbReference type="PROSITE" id="PS50109">
    <property type="entry name" value="HIS_KIN"/>
    <property type="match status" value="1"/>
</dbReference>
<evidence type="ECO:0000259" key="10">
    <source>
        <dbReference type="PROSITE" id="PS50112"/>
    </source>
</evidence>
<evidence type="ECO:0000259" key="11">
    <source>
        <dbReference type="PROSITE" id="PS50113"/>
    </source>
</evidence>
<dbReference type="Proteomes" id="UP000426424">
    <property type="component" value="Chromosome"/>
</dbReference>
<keyword evidence="13" id="KW-1185">Reference proteome</keyword>
<proteinExistence type="predicted"/>
<dbReference type="PRINTS" id="PR00344">
    <property type="entry name" value="BCTRLSENSOR"/>
</dbReference>
<dbReference type="EC" id="2.7.13.3" evidence="2"/>
<dbReference type="AlphaFoldDB" id="A0A6I6E2M1"/>
<dbReference type="InterPro" id="IPR003594">
    <property type="entry name" value="HATPase_dom"/>
</dbReference>
<evidence type="ECO:0000256" key="3">
    <source>
        <dbReference type="ARBA" id="ARBA00022553"/>
    </source>
</evidence>
<evidence type="ECO:0000259" key="9">
    <source>
        <dbReference type="PROSITE" id="PS50109"/>
    </source>
</evidence>
<dbReference type="SMART" id="SM00091">
    <property type="entry name" value="PAS"/>
    <property type="match status" value="1"/>
</dbReference>
<dbReference type="GO" id="GO:0000160">
    <property type="term" value="P:phosphorelay signal transduction system"/>
    <property type="evidence" value="ECO:0007669"/>
    <property type="project" value="UniProtKB-KW"/>
</dbReference>